<dbReference type="EMBL" id="LLXH01000708">
    <property type="protein sequence ID" value="PKC63726.1"/>
    <property type="molecule type" value="Genomic_DNA"/>
</dbReference>
<organism evidence="1 2">
    <name type="scientific">Rhizophagus irregularis</name>
    <dbReference type="NCBI Taxonomy" id="588596"/>
    <lineage>
        <taxon>Eukaryota</taxon>
        <taxon>Fungi</taxon>
        <taxon>Fungi incertae sedis</taxon>
        <taxon>Mucoromycota</taxon>
        <taxon>Glomeromycotina</taxon>
        <taxon>Glomeromycetes</taxon>
        <taxon>Glomerales</taxon>
        <taxon>Glomeraceae</taxon>
        <taxon>Rhizophagus</taxon>
    </lineage>
</organism>
<evidence type="ECO:0000313" key="1">
    <source>
        <dbReference type="EMBL" id="PKC63726.1"/>
    </source>
</evidence>
<sequence>MVVMGFDDEIIINELLSDILFIPIFIRIDRILIVVSQIGISSHKGCYGAGPGFLSTLITKYKGKQSLFVQSIEDNCNLDVYDGDINQYHNEGITPDEIWKSINILNKFDGTALFGITNSYVQQELDKLRNNSITCTSNDWNDIDKLNLIFRQQIKTRKIASPFSDWSKLFKNWYEQNNTIIQFPNILFQIYPANYQFQEKELGAWRAMFRASGYINITPFTKKQHMIEFWTKAPDPLSDRDNLANLYKSGMLLLVEKKSSFQPDSEGEILWKSLQEALKANKRGIDGKIRILSIIAENFTYKKLKEKLKVGNDIVNFARKHARLYGPGVPTLVKTKRTVKLTQSSYRVDKNGLPILYMRDQKIKLWKKFEETFPNGMKKTSFMGRLANCSNIKYRDDIGGLCLTCNDYGYIPFELYFVLQKIDALKRHLRCGYERELVVNADGTTKHDSCISHCLPYAFGNCLENHNSRCSECDQFFEFFEFMHLHIKEDQIATLEETKEHLQYYLAHSTRKIYLNSQFKATLASLDEDGALFVADYKMRILPRSARETKAEFFVRDWQFLEPGEAKTTIDSHHAAIAHSIRRYVRIGYDVREGKDIVEAAKHLSGTSLANLEPDRDQLGSNVKMIKGISNLFYWKWPVSGEMIGYICARSLPHFGPWNNFPPSTIAKLCTKLISLWLMHSIDTDTVDPIVPEFMDNNNENDELEDANSIDVKFQFPMGWALKSNQKFGGKGKGKRMKKKVKELLKSFFLNGNLNQKDKMLAKDMYNELMKFVESGELEAEDVPKITTIQNWISTYARTFKEQATENMVKDIRDESSL</sequence>
<dbReference type="VEuPathDB" id="FungiDB:RhiirFUN_008352"/>
<protein>
    <submittedName>
        <fullName evidence="1">Uncharacterized protein</fullName>
    </submittedName>
</protein>
<accession>A0A2N0RK85</accession>
<dbReference type="VEuPathDB" id="FungiDB:RhiirA1_463389"/>
<dbReference type="VEuPathDB" id="FungiDB:FUN_003861"/>
<reference evidence="1 2" key="2">
    <citation type="submission" date="2017-10" db="EMBL/GenBank/DDBJ databases">
        <title>Genome analyses suggest a sexual origin of heterokaryosis in a supposedly ancient asexual fungus.</title>
        <authorList>
            <person name="Corradi N."/>
            <person name="Sedzielewska K."/>
            <person name="Noel J."/>
            <person name="Charron P."/>
            <person name="Farinelli L."/>
            <person name="Marton T."/>
            <person name="Kruger M."/>
            <person name="Pelin A."/>
            <person name="Brachmann A."/>
            <person name="Corradi N."/>
        </authorList>
    </citation>
    <scope>NUCLEOTIDE SEQUENCE [LARGE SCALE GENOMIC DNA]</scope>
    <source>
        <strain evidence="1 2">A1</strain>
    </source>
</reference>
<name>A0A2N0RK85_9GLOM</name>
<dbReference type="Proteomes" id="UP000232688">
    <property type="component" value="Unassembled WGS sequence"/>
</dbReference>
<reference evidence="1 2" key="1">
    <citation type="submission" date="2017-10" db="EMBL/GenBank/DDBJ databases">
        <title>Extensive intraspecific genome diversity in a model arbuscular mycorrhizal fungus.</title>
        <authorList>
            <person name="Chen E.C.H."/>
            <person name="Morin E."/>
            <person name="Baudet D."/>
            <person name="Noel J."/>
            <person name="Ndikumana S."/>
            <person name="Charron P."/>
            <person name="St-Onge C."/>
            <person name="Giorgi J."/>
            <person name="Grigoriev I.V."/>
            <person name="Roux C."/>
            <person name="Martin F.M."/>
            <person name="Corradi N."/>
        </authorList>
    </citation>
    <scope>NUCLEOTIDE SEQUENCE [LARGE SCALE GENOMIC DNA]</scope>
    <source>
        <strain evidence="1 2">A1</strain>
    </source>
</reference>
<dbReference type="VEuPathDB" id="FungiDB:FUN_006126"/>
<dbReference type="VEuPathDB" id="FungiDB:RhiirFUN_024244"/>
<proteinExistence type="predicted"/>
<comment type="caution">
    <text evidence="1">The sequence shown here is derived from an EMBL/GenBank/DDBJ whole genome shotgun (WGS) entry which is preliminary data.</text>
</comment>
<gene>
    <name evidence="1" type="ORF">RhiirA1_463389</name>
</gene>
<evidence type="ECO:0000313" key="2">
    <source>
        <dbReference type="Proteomes" id="UP000232688"/>
    </source>
</evidence>
<dbReference type="AlphaFoldDB" id="A0A2N0RK85"/>